<feature type="domain" description="NAD-dependent epimerase/dehydratase" evidence="1">
    <location>
        <begin position="3"/>
        <end position="212"/>
    </location>
</feature>
<dbReference type="InterPro" id="IPR036291">
    <property type="entry name" value="NAD(P)-bd_dom_sf"/>
</dbReference>
<keyword evidence="3" id="KW-1185">Reference proteome</keyword>
<dbReference type="Pfam" id="PF01370">
    <property type="entry name" value="Epimerase"/>
    <property type="match status" value="1"/>
</dbReference>
<dbReference type="Proteomes" id="UP000650466">
    <property type="component" value="Unassembled WGS sequence"/>
</dbReference>
<dbReference type="PANTHER" id="PTHR43245:SF13">
    <property type="entry name" value="UDP-D-APIOSE_UDP-D-XYLOSE SYNTHASE 2"/>
    <property type="match status" value="1"/>
</dbReference>
<dbReference type="Gene3D" id="3.40.50.720">
    <property type="entry name" value="NAD(P)-binding Rossmann-like Domain"/>
    <property type="match status" value="1"/>
</dbReference>
<dbReference type="RefSeq" id="WP_188178106.1">
    <property type="nucleotide sequence ID" value="NZ_JACVVD010000018.1"/>
</dbReference>
<protein>
    <submittedName>
        <fullName evidence="2">NAD(P)-dependent oxidoreductase</fullName>
    </submittedName>
</protein>
<comment type="caution">
    <text evidence="2">The sequence shown here is derived from an EMBL/GenBank/DDBJ whole genome shotgun (WGS) entry which is preliminary data.</text>
</comment>
<reference evidence="2" key="1">
    <citation type="submission" date="2020-09" db="EMBL/GenBank/DDBJ databases">
        <title>Draft Genome Sequence of Paenibacillus sp. WST5.</title>
        <authorList>
            <person name="Bao Z."/>
        </authorList>
    </citation>
    <scope>NUCLEOTIDE SEQUENCE</scope>
    <source>
        <strain evidence="2">WST5</strain>
    </source>
</reference>
<dbReference type="InterPro" id="IPR050177">
    <property type="entry name" value="Lipid_A_modif_metabolic_enz"/>
</dbReference>
<evidence type="ECO:0000259" key="1">
    <source>
        <dbReference type="Pfam" id="PF01370"/>
    </source>
</evidence>
<gene>
    <name evidence="2" type="ORF">ICC18_30250</name>
</gene>
<accession>A0A926KW06</accession>
<evidence type="ECO:0000313" key="2">
    <source>
        <dbReference type="EMBL" id="MBD0384333.1"/>
    </source>
</evidence>
<dbReference type="PANTHER" id="PTHR43245">
    <property type="entry name" value="BIFUNCTIONAL POLYMYXIN RESISTANCE PROTEIN ARNA"/>
    <property type="match status" value="1"/>
</dbReference>
<evidence type="ECO:0000313" key="3">
    <source>
        <dbReference type="Proteomes" id="UP000650466"/>
    </source>
</evidence>
<dbReference type="AlphaFoldDB" id="A0A926KW06"/>
<name>A0A926KW06_9BACL</name>
<dbReference type="EMBL" id="JACVVD010000018">
    <property type="protein sequence ID" value="MBD0384333.1"/>
    <property type="molecule type" value="Genomic_DNA"/>
</dbReference>
<organism evidence="2 3">
    <name type="scientific">Paenibacillus sedimenti</name>
    <dbReference type="NCBI Taxonomy" id="2770274"/>
    <lineage>
        <taxon>Bacteria</taxon>
        <taxon>Bacillati</taxon>
        <taxon>Bacillota</taxon>
        <taxon>Bacilli</taxon>
        <taxon>Bacillales</taxon>
        <taxon>Paenibacillaceae</taxon>
        <taxon>Paenibacillus</taxon>
    </lineage>
</organism>
<proteinExistence type="predicted"/>
<dbReference type="SUPFAM" id="SSF51735">
    <property type="entry name" value="NAD(P)-binding Rossmann-fold domains"/>
    <property type="match status" value="1"/>
</dbReference>
<dbReference type="InterPro" id="IPR001509">
    <property type="entry name" value="Epimerase_deHydtase"/>
</dbReference>
<sequence>MKIVITGSTGFLGSHLTRALVKEGYEVVIIKRSFSNTWRISDILSEVTVYNIDEEPLERPFIQCGPIDAVIHTATMYDRNDESALQLLNANVSFPLELLEIAASYQSGMFINTDSFINKNNAGYRHLAKYAQTKKQFLEWGKQLSAAEKIHFLNCRLEHIYGSFDSDSKFTTHIVKSCLQQVPELQLTPGDQKRDFIHVHDVVSAYSLLLKQRPTDSPWFSEFEIGTGTTTTVRHFVELVHRLSQSETKLHFGAIPYREHEIMESSANISELRKLGWNHKISLQRGIEYVITNEKTGIG</sequence>